<comment type="caution">
    <text evidence="2">The sequence shown here is derived from an EMBL/GenBank/DDBJ whole genome shotgun (WGS) entry which is preliminary data.</text>
</comment>
<feature type="transmembrane region" description="Helical" evidence="1">
    <location>
        <begin position="63"/>
        <end position="84"/>
    </location>
</feature>
<keyword evidence="1" id="KW-0472">Membrane</keyword>
<accession>A0AAW0I8E5</accession>
<keyword evidence="3" id="KW-1185">Reference proteome</keyword>
<dbReference type="Proteomes" id="UP001488838">
    <property type="component" value="Unassembled WGS sequence"/>
</dbReference>
<dbReference type="EMBL" id="JBBHLL010000191">
    <property type="protein sequence ID" value="KAK7810636.1"/>
    <property type="molecule type" value="Genomic_DNA"/>
</dbReference>
<keyword evidence="1" id="KW-1133">Transmembrane helix</keyword>
<reference evidence="2 3" key="1">
    <citation type="journal article" date="2023" name="bioRxiv">
        <title>Conserved and derived expression patterns and positive selection on dental genes reveal complex evolutionary context of ever-growing rodent molars.</title>
        <authorList>
            <person name="Calamari Z.T."/>
            <person name="Song A."/>
            <person name="Cohen E."/>
            <person name="Akter M."/>
            <person name="Roy R.D."/>
            <person name="Hallikas O."/>
            <person name="Christensen M.M."/>
            <person name="Li P."/>
            <person name="Marangoni P."/>
            <person name="Jernvall J."/>
            <person name="Klein O.D."/>
        </authorList>
    </citation>
    <scope>NUCLEOTIDE SEQUENCE [LARGE SCALE GENOMIC DNA]</scope>
    <source>
        <strain evidence="2">V071</strain>
    </source>
</reference>
<evidence type="ECO:0000313" key="3">
    <source>
        <dbReference type="Proteomes" id="UP001488838"/>
    </source>
</evidence>
<proteinExistence type="predicted"/>
<gene>
    <name evidence="2" type="ORF">U0070_022972</name>
</gene>
<sequence>MPMRARPGSRDALQLWAEARVGPRKDGCCSGVDGARERTLGFAPPRPHRTLTMRPVSRRTLDWIYSVLLLVIVLLSWGFVIYASTVAARRQLHKEFPDKFFEMNEPWQYSAQNTAATLGSFTPLRQKTGFFSSDETRKINSETERPVELHMMNRRQEHHRAEAALFLLLLSSSTVSVVSRPPLRRCLLEGVTRLTDSKTISGTLKRKTSPRMDDFSAWQGRGMQLKSKPWSTQ</sequence>
<dbReference type="AlphaFoldDB" id="A0AAW0I8E5"/>
<organism evidence="2 3">
    <name type="scientific">Myodes glareolus</name>
    <name type="common">Bank vole</name>
    <name type="synonym">Clethrionomys glareolus</name>
    <dbReference type="NCBI Taxonomy" id="447135"/>
    <lineage>
        <taxon>Eukaryota</taxon>
        <taxon>Metazoa</taxon>
        <taxon>Chordata</taxon>
        <taxon>Craniata</taxon>
        <taxon>Vertebrata</taxon>
        <taxon>Euteleostomi</taxon>
        <taxon>Mammalia</taxon>
        <taxon>Eutheria</taxon>
        <taxon>Euarchontoglires</taxon>
        <taxon>Glires</taxon>
        <taxon>Rodentia</taxon>
        <taxon>Myomorpha</taxon>
        <taxon>Muroidea</taxon>
        <taxon>Cricetidae</taxon>
        <taxon>Arvicolinae</taxon>
        <taxon>Myodes</taxon>
    </lineage>
</organism>
<name>A0AAW0I8E5_MYOGA</name>
<protein>
    <submittedName>
        <fullName evidence="2">Uncharacterized protein</fullName>
    </submittedName>
</protein>
<evidence type="ECO:0000313" key="2">
    <source>
        <dbReference type="EMBL" id="KAK7810636.1"/>
    </source>
</evidence>
<evidence type="ECO:0000256" key="1">
    <source>
        <dbReference type="SAM" id="Phobius"/>
    </source>
</evidence>
<keyword evidence="1" id="KW-0812">Transmembrane</keyword>